<feature type="transmembrane region" description="Helical" evidence="1">
    <location>
        <begin position="66"/>
        <end position="87"/>
    </location>
</feature>
<sequence length="198" mass="21302">MLRTVNRVVLTLAGLALVGAGGVVLAMAADLPSRLGVGLPADWSWRGPDSAVLSRADRLHWQGESWWWPVVIGTLAVLVLLALWWFLAQLRRRRLGTLDVDTGDGGAARLRAGAVEDVLTAEAESLPGVERARFTLVGRRGGPGARVGLLIAPQARPRDVVHILRDRTLENARVSAGAAELPAEIRLRATRHAADRVT</sequence>
<dbReference type="NCBIfam" id="NF033218">
    <property type="entry name" value="anchor_AmaP"/>
    <property type="match status" value="1"/>
</dbReference>
<keyword evidence="1" id="KW-1133">Transmembrane helix</keyword>
<organism evidence="2 3">
    <name type="scientific">Streptomyces lonarensis</name>
    <dbReference type="NCBI Taxonomy" id="700599"/>
    <lineage>
        <taxon>Bacteria</taxon>
        <taxon>Bacillati</taxon>
        <taxon>Actinomycetota</taxon>
        <taxon>Actinomycetes</taxon>
        <taxon>Kitasatosporales</taxon>
        <taxon>Streptomycetaceae</taxon>
        <taxon>Streptomyces</taxon>
    </lineage>
</organism>
<dbReference type="RefSeq" id="WP_167974647.1">
    <property type="nucleotide sequence ID" value="NZ_BHZG01000517.1"/>
</dbReference>
<comment type="caution">
    <text evidence="2">The sequence shown here is derived from an EMBL/GenBank/DDBJ whole genome shotgun (WGS) entry which is preliminary data.</text>
</comment>
<gene>
    <name evidence="2" type="primary">amaP</name>
    <name evidence="2" type="ORF">HCN56_24415</name>
</gene>
<evidence type="ECO:0000313" key="2">
    <source>
        <dbReference type="EMBL" id="NJQ08630.1"/>
    </source>
</evidence>
<proteinExistence type="predicted"/>
<dbReference type="EMBL" id="JAAVJD010000361">
    <property type="protein sequence ID" value="NJQ08630.1"/>
    <property type="molecule type" value="Genomic_DNA"/>
</dbReference>
<reference evidence="2 3" key="1">
    <citation type="submission" date="2020-03" db="EMBL/GenBank/DDBJ databases">
        <title>Draft genome of Streptomyces sp. ventii, isolated from the Axial Seamount in the Pacific Ocean, and resequencing of the two type strains Streptomyces lonarensis strain NCL 716 and Streptomyces bohaiensis strain 11A07.</title>
        <authorList>
            <person name="Loughran R.M."/>
            <person name="Pfannmuller K.M."/>
            <person name="Wasson B.J."/>
            <person name="Deadmond M.C."/>
            <person name="Paddock B.E."/>
            <person name="Koyack M.J."/>
            <person name="Gallegos D.A."/>
            <person name="Mitchell E.A."/>
            <person name="Ushijima B."/>
            <person name="Saw J.H."/>
            <person name="Mcphail K.L."/>
            <person name="Videau P."/>
        </authorList>
    </citation>
    <scope>NUCLEOTIDE SEQUENCE [LARGE SCALE GENOMIC DNA]</scope>
    <source>
        <strain evidence="2 3">NCL716</strain>
    </source>
</reference>
<accession>A0A7X6D5M2</accession>
<keyword evidence="3" id="KW-1185">Reference proteome</keyword>
<keyword evidence="1" id="KW-0472">Membrane</keyword>
<evidence type="ECO:0000313" key="3">
    <source>
        <dbReference type="Proteomes" id="UP000578686"/>
    </source>
</evidence>
<dbReference type="Proteomes" id="UP000578686">
    <property type="component" value="Unassembled WGS sequence"/>
</dbReference>
<protein>
    <submittedName>
        <fullName evidence="2">Alkaline shock response membrane anchor protein AmaP</fullName>
    </submittedName>
</protein>
<keyword evidence="1" id="KW-0812">Transmembrane</keyword>
<dbReference type="AlphaFoldDB" id="A0A7X6D5M2"/>
<evidence type="ECO:0000256" key="1">
    <source>
        <dbReference type="SAM" id="Phobius"/>
    </source>
</evidence>
<name>A0A7X6D5M2_9ACTN</name>